<keyword evidence="3" id="KW-0223">Dioxygenase</keyword>
<dbReference type="GO" id="GO:0051864">
    <property type="term" value="F:histone H3K36 demethylase activity"/>
    <property type="evidence" value="ECO:0007669"/>
    <property type="project" value="TreeGrafter"/>
</dbReference>
<sequence length="751" mass="83173">MLTKARTEQLWQEVLPCISEHGQDPLSAQMEDFFTALASSSSFRRCWTGQTRTPFILPASFVEGLLSLTDIVEGLSAPCRTCEAALTLTDGGDFRCPISLPPIDSLDDLLEVLRFGTVFLNTAGLHWKRAAEICLAASSAFLFPTNVNVYITGPERMTSTDAHTDNHDVIILQTAGAKHWQIFGPPPRNSQSHPLYRGKHGDKLLLHELGNPLLDVVLHAGEVLFVPMGFAHLTSTQGTGHAGVSVHLTLGLSTADYNFCLNGLRTILLEQIGRRSDKAETSSQLWWHLLSPVPVGYLAPSRLRCPSAHAEYLQHLTKLLEATIFPGQEGHDLGELPEVQMGVSKHLEQQVESLTMQAEAYAEVVAGSGNDGSGAFYAAGPSETRSQYRQSMLTHQLAENKRKRDATHAGDLRFVKRIDPRDGAAKTLADVRQYYADSGLSADAADQYWMSCCESIYPNDRPPENLMNELVAASERCDALLNFLRRRTPHLQSDIAVERNELAARCDWELRAERKSSERLGKPRERRVWDSLLRDRVPPGNAMKVWLSFYAALLLHLAAVTSASSVHDSFAPVQEVLQVLSSLQHKVAEEGAAAERVFSEEKKFCSKRSRELRHSHDDMQAEQERQDADLSQAQLELASWSSKIEELANAFASDEKDLKEAEDLRFKDAKVFAEAEKGLSSTVDALDRAVGILGHEQRRAAQGGSLLQMEENGTPIVDALSAIVEAYGVKVDDQRQLQALLQGMFCRQYLP</sequence>
<comment type="function">
    <text evidence="3">Oxygenase that can act as both a histone lysine demethylase and a ribosomal histidine hydroxylase.</text>
</comment>
<dbReference type="Pfam" id="PF08007">
    <property type="entry name" value="JmjC_2"/>
    <property type="match status" value="1"/>
</dbReference>
<keyword evidence="2 3" id="KW-0408">Iron</keyword>
<dbReference type="GO" id="GO:0032259">
    <property type="term" value="P:methylation"/>
    <property type="evidence" value="ECO:0007669"/>
    <property type="project" value="UniProtKB-KW"/>
</dbReference>
<dbReference type="InterPro" id="IPR003347">
    <property type="entry name" value="JmjC_dom"/>
</dbReference>
<evidence type="ECO:0000256" key="3">
    <source>
        <dbReference type="RuleBase" id="RU366061"/>
    </source>
</evidence>
<dbReference type="EC" id="1.14.11.-" evidence="3"/>
<dbReference type="AlphaFoldDB" id="A0A1Q9CDJ2"/>
<comment type="caution">
    <text evidence="6">The sequence shown here is derived from an EMBL/GenBank/DDBJ whole genome shotgun (WGS) entry which is preliminary data.</text>
</comment>
<proteinExistence type="inferred from homology"/>
<dbReference type="GO" id="GO:0005730">
    <property type="term" value="C:nucleolus"/>
    <property type="evidence" value="ECO:0007669"/>
    <property type="project" value="TreeGrafter"/>
</dbReference>
<keyword evidence="6" id="KW-0489">Methyltransferase</keyword>
<dbReference type="InterPro" id="IPR039994">
    <property type="entry name" value="NO66-like"/>
</dbReference>
<evidence type="ECO:0000313" key="6">
    <source>
        <dbReference type="EMBL" id="OLP80999.1"/>
    </source>
</evidence>
<protein>
    <recommendedName>
        <fullName evidence="3">Bifunctional lysine-specific demethylase and histidyl-hydroxylase</fullName>
        <ecNumber evidence="3">1.14.11.-</ecNumber>
    </recommendedName>
</protein>
<evidence type="ECO:0000256" key="1">
    <source>
        <dbReference type="ARBA" id="ARBA00022723"/>
    </source>
</evidence>
<keyword evidence="3" id="KW-0804">Transcription</keyword>
<dbReference type="GO" id="GO:0008168">
    <property type="term" value="F:methyltransferase activity"/>
    <property type="evidence" value="ECO:0007669"/>
    <property type="project" value="UniProtKB-KW"/>
</dbReference>
<dbReference type="GO" id="GO:0005506">
    <property type="term" value="F:iron ion binding"/>
    <property type="evidence" value="ECO:0007669"/>
    <property type="project" value="UniProtKB-UniRule"/>
</dbReference>
<evidence type="ECO:0000256" key="4">
    <source>
        <dbReference type="SAM" id="MobiDB-lite"/>
    </source>
</evidence>
<dbReference type="Proteomes" id="UP000186817">
    <property type="component" value="Unassembled WGS sequence"/>
</dbReference>
<organism evidence="6 7">
    <name type="scientific">Symbiodinium microadriaticum</name>
    <name type="common">Dinoflagellate</name>
    <name type="synonym">Zooxanthella microadriatica</name>
    <dbReference type="NCBI Taxonomy" id="2951"/>
    <lineage>
        <taxon>Eukaryota</taxon>
        <taxon>Sar</taxon>
        <taxon>Alveolata</taxon>
        <taxon>Dinophyceae</taxon>
        <taxon>Suessiales</taxon>
        <taxon>Symbiodiniaceae</taxon>
        <taxon>Symbiodinium</taxon>
    </lineage>
</organism>
<feature type="domain" description="JmjC" evidence="5">
    <location>
        <begin position="101"/>
        <end position="271"/>
    </location>
</feature>
<comment type="similarity">
    <text evidence="3">Belongs to the ROX family.</text>
</comment>
<dbReference type="GO" id="GO:0032453">
    <property type="term" value="F:histone H3K4 demethylase activity"/>
    <property type="evidence" value="ECO:0007669"/>
    <property type="project" value="TreeGrafter"/>
</dbReference>
<dbReference type="SMART" id="SM00558">
    <property type="entry name" value="JmjC"/>
    <property type="match status" value="1"/>
</dbReference>
<evidence type="ECO:0000259" key="5">
    <source>
        <dbReference type="PROSITE" id="PS51184"/>
    </source>
</evidence>
<reference evidence="6 7" key="1">
    <citation type="submission" date="2016-02" db="EMBL/GenBank/DDBJ databases">
        <title>Genome analysis of coral dinoflagellate symbionts highlights evolutionary adaptations to a symbiotic lifestyle.</title>
        <authorList>
            <person name="Aranda M."/>
            <person name="Li Y."/>
            <person name="Liew Y.J."/>
            <person name="Baumgarten S."/>
            <person name="Simakov O."/>
            <person name="Wilson M."/>
            <person name="Piel J."/>
            <person name="Ashoor H."/>
            <person name="Bougouffa S."/>
            <person name="Bajic V.B."/>
            <person name="Ryu T."/>
            <person name="Ravasi T."/>
            <person name="Bayer T."/>
            <person name="Micklem G."/>
            <person name="Kim H."/>
            <person name="Bhak J."/>
            <person name="Lajeunesse T.C."/>
            <person name="Voolstra C.R."/>
        </authorList>
    </citation>
    <scope>NUCLEOTIDE SEQUENCE [LARGE SCALE GENOMIC DNA]</scope>
    <source>
        <strain evidence="6 7">CCMP2467</strain>
    </source>
</reference>
<dbReference type="Gene3D" id="2.60.120.650">
    <property type="entry name" value="Cupin"/>
    <property type="match status" value="1"/>
</dbReference>
<dbReference type="PANTHER" id="PTHR13096:SF8">
    <property type="entry name" value="RIBOSOMAL OXYGENASE 1"/>
    <property type="match status" value="1"/>
</dbReference>
<evidence type="ECO:0000256" key="2">
    <source>
        <dbReference type="ARBA" id="ARBA00023004"/>
    </source>
</evidence>
<dbReference type="PROSITE" id="PS51184">
    <property type="entry name" value="JMJC"/>
    <property type="match status" value="1"/>
</dbReference>
<keyword evidence="1 3" id="KW-0479">Metal-binding</keyword>
<accession>A0A1Q9CDJ2</accession>
<dbReference type="SUPFAM" id="SSF51197">
    <property type="entry name" value="Clavaminate synthase-like"/>
    <property type="match status" value="1"/>
</dbReference>
<dbReference type="PANTHER" id="PTHR13096">
    <property type="entry name" value="MINA53 MYC INDUCED NUCLEAR ANTIGEN"/>
    <property type="match status" value="1"/>
</dbReference>
<keyword evidence="7" id="KW-1185">Reference proteome</keyword>
<comment type="subcellular location">
    <subcellularLocation>
        <location evidence="3">Nucleus</location>
    </subcellularLocation>
</comment>
<feature type="region of interest" description="Disordered" evidence="4">
    <location>
        <begin position="609"/>
        <end position="628"/>
    </location>
</feature>
<comment type="cofactor">
    <cofactor evidence="3">
        <name>Fe(2+)</name>
        <dbReference type="ChEBI" id="CHEBI:29033"/>
    </cofactor>
    <text evidence="3">Binds 1 Fe(2+) ion per subunit.</text>
</comment>
<keyword evidence="3" id="KW-0539">Nucleus</keyword>
<gene>
    <name evidence="6" type="ORF">AK812_SmicGene38529</name>
</gene>
<keyword evidence="6" id="KW-0808">Transferase</keyword>
<dbReference type="OrthoDB" id="425950at2759"/>
<keyword evidence="3" id="KW-0560">Oxidoreductase</keyword>
<dbReference type="EMBL" id="LSRX01001324">
    <property type="protein sequence ID" value="OLP80999.1"/>
    <property type="molecule type" value="Genomic_DNA"/>
</dbReference>
<keyword evidence="3" id="KW-0805">Transcription regulation</keyword>
<name>A0A1Q9CDJ2_SYMMI</name>
<dbReference type="OMA" id="HTDNHDV"/>
<evidence type="ECO:0000313" key="7">
    <source>
        <dbReference type="Proteomes" id="UP000186817"/>
    </source>
</evidence>